<name>A0A1L7WC33_9HELO</name>
<evidence type="ECO:0000256" key="3">
    <source>
        <dbReference type="ARBA" id="ARBA00022989"/>
    </source>
</evidence>
<feature type="transmembrane region" description="Helical" evidence="7">
    <location>
        <begin position="6"/>
        <end position="26"/>
    </location>
</feature>
<evidence type="ECO:0000256" key="6">
    <source>
        <dbReference type="SAM" id="MobiDB-lite"/>
    </source>
</evidence>
<feature type="domain" description="Rhodopsin" evidence="8">
    <location>
        <begin position="151"/>
        <end position="223"/>
    </location>
</feature>
<reference evidence="9 10" key="1">
    <citation type="submission" date="2016-03" db="EMBL/GenBank/DDBJ databases">
        <authorList>
            <person name="Ploux O."/>
        </authorList>
    </citation>
    <scope>NUCLEOTIDE SEQUENCE [LARGE SCALE GENOMIC DNA]</scope>
    <source>
        <strain evidence="9 10">UAMH 11012</strain>
    </source>
</reference>
<dbReference type="Proteomes" id="UP000184330">
    <property type="component" value="Unassembled WGS sequence"/>
</dbReference>
<comment type="subcellular location">
    <subcellularLocation>
        <location evidence="1">Membrane</location>
        <topology evidence="1">Multi-pass membrane protein</topology>
    </subcellularLocation>
</comment>
<dbReference type="InterPro" id="IPR052337">
    <property type="entry name" value="SAT4-like"/>
</dbReference>
<evidence type="ECO:0000313" key="10">
    <source>
        <dbReference type="Proteomes" id="UP000184330"/>
    </source>
</evidence>
<evidence type="ECO:0000256" key="1">
    <source>
        <dbReference type="ARBA" id="ARBA00004141"/>
    </source>
</evidence>
<keyword evidence="10" id="KW-1185">Reference proteome</keyword>
<dbReference type="AlphaFoldDB" id="A0A1L7WC33"/>
<protein>
    <recommendedName>
        <fullName evidence="8">Rhodopsin domain-containing protein</fullName>
    </recommendedName>
</protein>
<proteinExistence type="inferred from homology"/>
<evidence type="ECO:0000256" key="4">
    <source>
        <dbReference type="ARBA" id="ARBA00023136"/>
    </source>
</evidence>
<keyword evidence="2 7" id="KW-0812">Transmembrane</keyword>
<keyword evidence="4 7" id="KW-0472">Membrane</keyword>
<evidence type="ECO:0000259" key="8">
    <source>
        <dbReference type="Pfam" id="PF20684"/>
    </source>
</evidence>
<accession>A0A1L7WC33</accession>
<organism evidence="9 10">
    <name type="scientific">Phialocephala subalpina</name>
    <dbReference type="NCBI Taxonomy" id="576137"/>
    <lineage>
        <taxon>Eukaryota</taxon>
        <taxon>Fungi</taxon>
        <taxon>Dikarya</taxon>
        <taxon>Ascomycota</taxon>
        <taxon>Pezizomycotina</taxon>
        <taxon>Leotiomycetes</taxon>
        <taxon>Helotiales</taxon>
        <taxon>Mollisiaceae</taxon>
        <taxon>Phialocephala</taxon>
        <taxon>Phialocephala fortinii species complex</taxon>
    </lineage>
</organism>
<comment type="similarity">
    <text evidence="5">Belongs to the SAT4 family.</text>
</comment>
<dbReference type="PANTHER" id="PTHR33048">
    <property type="entry name" value="PTH11-LIKE INTEGRAL MEMBRANE PROTEIN (AFU_ORTHOLOGUE AFUA_5G11245)"/>
    <property type="match status" value="1"/>
</dbReference>
<feature type="transmembrane region" description="Helical" evidence="7">
    <location>
        <begin position="208"/>
        <end position="229"/>
    </location>
</feature>
<evidence type="ECO:0000256" key="5">
    <source>
        <dbReference type="ARBA" id="ARBA00038359"/>
    </source>
</evidence>
<feature type="region of interest" description="Disordered" evidence="6">
    <location>
        <begin position="235"/>
        <end position="265"/>
    </location>
</feature>
<evidence type="ECO:0000256" key="2">
    <source>
        <dbReference type="ARBA" id="ARBA00022692"/>
    </source>
</evidence>
<gene>
    <name evidence="9" type="ORF">PAC_00196</name>
</gene>
<feature type="region of interest" description="Disordered" evidence="6">
    <location>
        <begin position="309"/>
        <end position="331"/>
    </location>
</feature>
<evidence type="ECO:0000256" key="7">
    <source>
        <dbReference type="SAM" id="Phobius"/>
    </source>
</evidence>
<dbReference type="PANTHER" id="PTHR33048:SF2">
    <property type="entry name" value="SRPK"/>
    <property type="match status" value="1"/>
</dbReference>
<dbReference type="EMBL" id="FJOG01000001">
    <property type="protein sequence ID" value="CZR50324.1"/>
    <property type="molecule type" value="Genomic_DNA"/>
</dbReference>
<dbReference type="OrthoDB" id="2988756at2759"/>
<sequence length="360" mass="39733">MAENFVAEAWSTWAIAICFILLRFYARITILGWRKLALDDAFMACAALTYTAETTAAYFVAAKWLGLANSGMTDEQRETLNPNSEEWRFRVNGSKTHVLLIQMGQELTRCYRDGLVKFQIRIKIGYILIATTASLCGSSGKFSQTLEVNSQIIYKSRLPTRKKISLLVLFSGGFLVIAFGILRCVSLLTVGAIKPALSGEWSVRESFIAVLVSNLPMVLPLLQLWWSVVRGQPSNSSSMQPSYPLNDEPQHSSRSKKKHGHPLFTTDNTAWASDEAIVAAESGGTAPNQKNTGSSESMDTIELAKKSGVRTENNQHGGKFGHKNNGEQKGQITVIEEYSVYESTRDGGESTHGNWTNASY</sequence>
<feature type="transmembrane region" description="Helical" evidence="7">
    <location>
        <begin position="164"/>
        <end position="188"/>
    </location>
</feature>
<dbReference type="InterPro" id="IPR049326">
    <property type="entry name" value="Rhodopsin_dom_fungi"/>
</dbReference>
<dbReference type="STRING" id="576137.A0A1L7WC33"/>
<dbReference type="GO" id="GO:0016020">
    <property type="term" value="C:membrane"/>
    <property type="evidence" value="ECO:0007669"/>
    <property type="project" value="UniProtKB-SubCell"/>
</dbReference>
<keyword evidence="3 7" id="KW-1133">Transmembrane helix</keyword>
<dbReference type="Pfam" id="PF20684">
    <property type="entry name" value="Fung_rhodopsin"/>
    <property type="match status" value="1"/>
</dbReference>
<evidence type="ECO:0000313" key="9">
    <source>
        <dbReference type="EMBL" id="CZR50324.1"/>
    </source>
</evidence>